<dbReference type="Proteomes" id="UP001303160">
    <property type="component" value="Unassembled WGS sequence"/>
</dbReference>
<sequence>MASNLKREKPHATRRYITFPRSGISLPSPGHGDHFAPLPTLTPPSKQPREAIVRHGSVRHAAFRIFLLFQQLNEVVSPPRPGCRSCIAQRSSRNCRLIRSKEEWPSPQLLELYVWSIGFSSCPGQGDGSMSLVPKRRRNTRLTQTQDGALDATQQTLAIPRVSAACVGLRSRAQQLGLCPSSQGPGFPSTWKAKVALAVCRCRSMSEALLEGFN</sequence>
<evidence type="ECO:0000313" key="1">
    <source>
        <dbReference type="EMBL" id="KAK4203532.1"/>
    </source>
</evidence>
<proteinExistence type="predicted"/>
<keyword evidence="2" id="KW-1185">Reference proteome</keyword>
<comment type="caution">
    <text evidence="1">The sequence shown here is derived from an EMBL/GenBank/DDBJ whole genome shotgun (WGS) entry which is preliminary data.</text>
</comment>
<name>A0AAN6XTL5_9PEZI</name>
<organism evidence="1 2">
    <name type="scientific">Triangularia verruculosa</name>
    <dbReference type="NCBI Taxonomy" id="2587418"/>
    <lineage>
        <taxon>Eukaryota</taxon>
        <taxon>Fungi</taxon>
        <taxon>Dikarya</taxon>
        <taxon>Ascomycota</taxon>
        <taxon>Pezizomycotina</taxon>
        <taxon>Sordariomycetes</taxon>
        <taxon>Sordariomycetidae</taxon>
        <taxon>Sordariales</taxon>
        <taxon>Podosporaceae</taxon>
        <taxon>Triangularia</taxon>
    </lineage>
</organism>
<evidence type="ECO:0000313" key="2">
    <source>
        <dbReference type="Proteomes" id="UP001303160"/>
    </source>
</evidence>
<reference evidence="1" key="2">
    <citation type="submission" date="2023-05" db="EMBL/GenBank/DDBJ databases">
        <authorList>
            <consortium name="Lawrence Berkeley National Laboratory"/>
            <person name="Steindorff A."/>
            <person name="Hensen N."/>
            <person name="Bonometti L."/>
            <person name="Westerberg I."/>
            <person name="Brannstrom I.O."/>
            <person name="Guillou S."/>
            <person name="Cros-Aarteil S."/>
            <person name="Calhoun S."/>
            <person name="Haridas S."/>
            <person name="Kuo A."/>
            <person name="Mondo S."/>
            <person name="Pangilinan J."/>
            <person name="Riley R."/>
            <person name="Labutti K."/>
            <person name="Andreopoulos B."/>
            <person name="Lipzen A."/>
            <person name="Chen C."/>
            <person name="Yanf M."/>
            <person name="Daum C."/>
            <person name="Ng V."/>
            <person name="Clum A."/>
            <person name="Ohm R."/>
            <person name="Martin F."/>
            <person name="Silar P."/>
            <person name="Natvig D."/>
            <person name="Lalanne C."/>
            <person name="Gautier V."/>
            <person name="Ament-Velasquez S.L."/>
            <person name="Kruys A."/>
            <person name="Hutchinson M.I."/>
            <person name="Powell A.J."/>
            <person name="Barry K."/>
            <person name="Miller A.N."/>
            <person name="Grigoriev I.V."/>
            <person name="Debuchy R."/>
            <person name="Gladieux P."/>
            <person name="Thoren M.H."/>
            <person name="Johannesson H."/>
        </authorList>
    </citation>
    <scope>NUCLEOTIDE SEQUENCE</scope>
    <source>
        <strain evidence="1">CBS 315.58</strain>
    </source>
</reference>
<gene>
    <name evidence="1" type="ORF">QBC40DRAFT_20543</name>
</gene>
<reference evidence="1" key="1">
    <citation type="journal article" date="2023" name="Mol. Phylogenet. Evol.">
        <title>Genome-scale phylogeny and comparative genomics of the fungal order Sordariales.</title>
        <authorList>
            <person name="Hensen N."/>
            <person name="Bonometti L."/>
            <person name="Westerberg I."/>
            <person name="Brannstrom I.O."/>
            <person name="Guillou S."/>
            <person name="Cros-Aarteil S."/>
            <person name="Calhoun S."/>
            <person name="Haridas S."/>
            <person name="Kuo A."/>
            <person name="Mondo S."/>
            <person name="Pangilinan J."/>
            <person name="Riley R."/>
            <person name="LaButti K."/>
            <person name="Andreopoulos B."/>
            <person name="Lipzen A."/>
            <person name="Chen C."/>
            <person name="Yan M."/>
            <person name="Daum C."/>
            <person name="Ng V."/>
            <person name="Clum A."/>
            <person name="Steindorff A."/>
            <person name="Ohm R.A."/>
            <person name="Martin F."/>
            <person name="Silar P."/>
            <person name="Natvig D.O."/>
            <person name="Lalanne C."/>
            <person name="Gautier V."/>
            <person name="Ament-Velasquez S.L."/>
            <person name="Kruys A."/>
            <person name="Hutchinson M.I."/>
            <person name="Powell A.J."/>
            <person name="Barry K."/>
            <person name="Miller A.N."/>
            <person name="Grigoriev I.V."/>
            <person name="Debuchy R."/>
            <person name="Gladieux P."/>
            <person name="Hiltunen Thoren M."/>
            <person name="Johannesson H."/>
        </authorList>
    </citation>
    <scope>NUCLEOTIDE SEQUENCE</scope>
    <source>
        <strain evidence="1">CBS 315.58</strain>
    </source>
</reference>
<protein>
    <submittedName>
        <fullName evidence="1">Uncharacterized protein</fullName>
    </submittedName>
</protein>
<accession>A0AAN6XTL5</accession>
<dbReference type="AlphaFoldDB" id="A0AAN6XTL5"/>
<dbReference type="EMBL" id="MU863888">
    <property type="protein sequence ID" value="KAK4203532.1"/>
    <property type="molecule type" value="Genomic_DNA"/>
</dbReference>